<dbReference type="InterPro" id="IPR029071">
    <property type="entry name" value="Ubiquitin-like_domsf"/>
</dbReference>
<dbReference type="Proteomes" id="UP001209540">
    <property type="component" value="Unassembled WGS sequence"/>
</dbReference>
<dbReference type="EMBL" id="JAIXMP010000013">
    <property type="protein sequence ID" value="KAI9263196.1"/>
    <property type="molecule type" value="Genomic_DNA"/>
</dbReference>
<gene>
    <name evidence="3" type="ORF">BDA99DRAFT_509560</name>
</gene>
<feature type="region of interest" description="Disordered" evidence="1">
    <location>
        <begin position="99"/>
        <end position="131"/>
    </location>
</feature>
<dbReference type="AlphaFoldDB" id="A0AAD5K098"/>
<evidence type="ECO:0000259" key="2">
    <source>
        <dbReference type="PROSITE" id="PS50053"/>
    </source>
</evidence>
<protein>
    <recommendedName>
        <fullName evidence="2">Ubiquitin-like domain-containing protein</fullName>
    </recommendedName>
</protein>
<proteinExistence type="predicted"/>
<accession>A0AAD5K098</accession>
<keyword evidence="4" id="KW-1185">Reference proteome</keyword>
<reference evidence="3" key="1">
    <citation type="journal article" date="2022" name="IScience">
        <title>Evolution of zygomycete secretomes and the origins of terrestrial fungal ecologies.</title>
        <authorList>
            <person name="Chang Y."/>
            <person name="Wang Y."/>
            <person name="Mondo S."/>
            <person name="Ahrendt S."/>
            <person name="Andreopoulos W."/>
            <person name="Barry K."/>
            <person name="Beard J."/>
            <person name="Benny G.L."/>
            <person name="Blankenship S."/>
            <person name="Bonito G."/>
            <person name="Cuomo C."/>
            <person name="Desiro A."/>
            <person name="Gervers K.A."/>
            <person name="Hundley H."/>
            <person name="Kuo A."/>
            <person name="LaButti K."/>
            <person name="Lang B.F."/>
            <person name="Lipzen A."/>
            <person name="O'Donnell K."/>
            <person name="Pangilinan J."/>
            <person name="Reynolds N."/>
            <person name="Sandor L."/>
            <person name="Smith M.E."/>
            <person name="Tsang A."/>
            <person name="Grigoriev I.V."/>
            <person name="Stajich J.E."/>
            <person name="Spatafora J.W."/>
        </authorList>
    </citation>
    <scope>NUCLEOTIDE SEQUENCE</scope>
    <source>
        <strain evidence="3">RSA 2281</strain>
    </source>
</reference>
<dbReference type="PROSITE" id="PS50053">
    <property type="entry name" value="UBIQUITIN_2"/>
    <property type="match status" value="1"/>
</dbReference>
<dbReference type="Gene3D" id="3.10.20.90">
    <property type="entry name" value="Phosphatidylinositol 3-kinase Catalytic Subunit, Chain A, domain 1"/>
    <property type="match status" value="1"/>
</dbReference>
<comment type="caution">
    <text evidence="3">The sequence shown here is derived from an EMBL/GenBank/DDBJ whole genome shotgun (WGS) entry which is preliminary data.</text>
</comment>
<organism evidence="3 4">
    <name type="scientific">Phascolomyces articulosus</name>
    <dbReference type="NCBI Taxonomy" id="60185"/>
    <lineage>
        <taxon>Eukaryota</taxon>
        <taxon>Fungi</taxon>
        <taxon>Fungi incertae sedis</taxon>
        <taxon>Mucoromycota</taxon>
        <taxon>Mucoromycotina</taxon>
        <taxon>Mucoromycetes</taxon>
        <taxon>Mucorales</taxon>
        <taxon>Lichtheimiaceae</taxon>
        <taxon>Phascolomyces</taxon>
    </lineage>
</organism>
<dbReference type="SUPFAM" id="SSF54236">
    <property type="entry name" value="Ubiquitin-like"/>
    <property type="match status" value="1"/>
</dbReference>
<sequence>MPQGKLLYIRVRRNKSIVFLCYAAHDTIQNIKQKLCIAQPGCNKSPDQIRLYIRRSDQYSLLNDSDTVSSAGLESESDIYFVYQDEDGKWEEVHTEAYEPLDEGGPDELEEDAEMHADIPHTRKEKGKGRA</sequence>
<evidence type="ECO:0000256" key="1">
    <source>
        <dbReference type="SAM" id="MobiDB-lite"/>
    </source>
</evidence>
<evidence type="ECO:0000313" key="4">
    <source>
        <dbReference type="Proteomes" id="UP001209540"/>
    </source>
</evidence>
<feature type="compositionally biased region" description="Acidic residues" evidence="1">
    <location>
        <begin position="99"/>
        <end position="113"/>
    </location>
</feature>
<feature type="domain" description="Ubiquitin-like" evidence="2">
    <location>
        <begin position="7"/>
        <end position="88"/>
    </location>
</feature>
<name>A0AAD5K098_9FUNG</name>
<dbReference type="InterPro" id="IPR000626">
    <property type="entry name" value="Ubiquitin-like_dom"/>
</dbReference>
<evidence type="ECO:0000313" key="3">
    <source>
        <dbReference type="EMBL" id="KAI9263196.1"/>
    </source>
</evidence>
<reference evidence="3" key="2">
    <citation type="submission" date="2023-02" db="EMBL/GenBank/DDBJ databases">
        <authorList>
            <consortium name="DOE Joint Genome Institute"/>
            <person name="Mondo S.J."/>
            <person name="Chang Y."/>
            <person name="Wang Y."/>
            <person name="Ahrendt S."/>
            <person name="Andreopoulos W."/>
            <person name="Barry K."/>
            <person name="Beard J."/>
            <person name="Benny G.L."/>
            <person name="Blankenship S."/>
            <person name="Bonito G."/>
            <person name="Cuomo C."/>
            <person name="Desiro A."/>
            <person name="Gervers K.A."/>
            <person name="Hundley H."/>
            <person name="Kuo A."/>
            <person name="LaButti K."/>
            <person name="Lang B.F."/>
            <person name="Lipzen A."/>
            <person name="O'Donnell K."/>
            <person name="Pangilinan J."/>
            <person name="Reynolds N."/>
            <person name="Sandor L."/>
            <person name="Smith M.W."/>
            <person name="Tsang A."/>
            <person name="Grigoriev I.V."/>
            <person name="Stajich J.E."/>
            <person name="Spatafora J.W."/>
        </authorList>
    </citation>
    <scope>NUCLEOTIDE SEQUENCE</scope>
    <source>
        <strain evidence="3">RSA 2281</strain>
    </source>
</reference>